<dbReference type="GO" id="GO:0003841">
    <property type="term" value="F:1-acylglycerol-3-phosphate O-acyltransferase activity"/>
    <property type="evidence" value="ECO:0007669"/>
    <property type="project" value="TreeGrafter"/>
</dbReference>
<protein>
    <recommendedName>
        <fullName evidence="3">Phospholipid/glycerol acyltransferase domain-containing protein</fullName>
    </recommendedName>
</protein>
<sequence length="222" mass="24636">MARLLCRVHDQPLALVPHQGPLILAANHVNFLDAPIIVTHLQPRAVTALVKEETWDSPLMSYLFNIWEGIPIRRGEADLQAFQKALQALQEGKILGVSPEGTRSGTGVLGKGHPGVVLLALRSGAPILPLVYYGGERFHQNIRRLRRTDFFIKVGNPFTLRPVPSPISREVRQRMVDEIMYQMAALLPPAYRGVYADLEAATQDYLVFAPGVQSNLPPPPLR</sequence>
<dbReference type="PANTHER" id="PTHR10434">
    <property type="entry name" value="1-ACYL-SN-GLYCEROL-3-PHOSPHATE ACYLTRANSFERASE"/>
    <property type="match status" value="1"/>
</dbReference>
<keyword evidence="2" id="KW-0012">Acyltransferase</keyword>
<dbReference type="InterPro" id="IPR002123">
    <property type="entry name" value="Plipid/glycerol_acylTrfase"/>
</dbReference>
<dbReference type="SMART" id="SM00563">
    <property type="entry name" value="PlsC"/>
    <property type="match status" value="1"/>
</dbReference>
<reference evidence="4 5" key="1">
    <citation type="submission" date="2015-07" db="EMBL/GenBank/DDBJ databases">
        <title>Genome sequence of Levilinea saccharolytica DSM 16555.</title>
        <authorList>
            <person name="Hemp J."/>
            <person name="Ward L.M."/>
            <person name="Pace L.A."/>
            <person name="Fischer W.W."/>
        </authorList>
    </citation>
    <scope>NUCLEOTIDE SEQUENCE [LARGE SCALE GENOMIC DNA]</scope>
    <source>
        <strain evidence="4 5">KIBI-1</strain>
    </source>
</reference>
<dbReference type="SUPFAM" id="SSF69593">
    <property type="entry name" value="Glycerol-3-phosphate (1)-acyltransferase"/>
    <property type="match status" value="1"/>
</dbReference>
<dbReference type="PANTHER" id="PTHR10434:SF11">
    <property type="entry name" value="1-ACYL-SN-GLYCEROL-3-PHOSPHATE ACYLTRANSFERASE"/>
    <property type="match status" value="1"/>
</dbReference>
<dbReference type="PATRIC" id="fig|229921.5.peg.1010"/>
<evidence type="ECO:0000313" key="5">
    <source>
        <dbReference type="Proteomes" id="UP000050501"/>
    </source>
</evidence>
<evidence type="ECO:0000256" key="1">
    <source>
        <dbReference type="ARBA" id="ARBA00022679"/>
    </source>
</evidence>
<name>A0A0P6XPF9_9CHLR</name>
<evidence type="ECO:0000259" key="3">
    <source>
        <dbReference type="SMART" id="SM00563"/>
    </source>
</evidence>
<keyword evidence="5" id="KW-1185">Reference proteome</keyword>
<dbReference type="STRING" id="229921.ADN01_15045"/>
<evidence type="ECO:0000313" key="4">
    <source>
        <dbReference type="EMBL" id="KPL78525.1"/>
    </source>
</evidence>
<feature type="domain" description="Phospholipid/glycerol acyltransferase" evidence="3">
    <location>
        <begin position="22"/>
        <end position="135"/>
    </location>
</feature>
<organism evidence="4 5">
    <name type="scientific">Levilinea saccharolytica</name>
    <dbReference type="NCBI Taxonomy" id="229921"/>
    <lineage>
        <taxon>Bacteria</taxon>
        <taxon>Bacillati</taxon>
        <taxon>Chloroflexota</taxon>
        <taxon>Anaerolineae</taxon>
        <taxon>Anaerolineales</taxon>
        <taxon>Anaerolineaceae</taxon>
        <taxon>Levilinea</taxon>
    </lineage>
</organism>
<gene>
    <name evidence="4" type="ORF">ADN01_15045</name>
</gene>
<accession>A0A0P6XPF9</accession>
<dbReference type="AlphaFoldDB" id="A0A0P6XPF9"/>
<dbReference type="CDD" id="cd07989">
    <property type="entry name" value="LPLAT_AGPAT-like"/>
    <property type="match status" value="1"/>
</dbReference>
<keyword evidence="1" id="KW-0808">Transferase</keyword>
<dbReference type="Pfam" id="PF01553">
    <property type="entry name" value="Acyltransferase"/>
    <property type="match status" value="1"/>
</dbReference>
<evidence type="ECO:0000256" key="2">
    <source>
        <dbReference type="ARBA" id="ARBA00023315"/>
    </source>
</evidence>
<dbReference type="GO" id="GO:0006654">
    <property type="term" value="P:phosphatidic acid biosynthetic process"/>
    <property type="evidence" value="ECO:0007669"/>
    <property type="project" value="TreeGrafter"/>
</dbReference>
<dbReference type="EMBL" id="LGCM01000055">
    <property type="protein sequence ID" value="KPL78525.1"/>
    <property type="molecule type" value="Genomic_DNA"/>
</dbReference>
<dbReference type="Proteomes" id="UP000050501">
    <property type="component" value="Unassembled WGS sequence"/>
</dbReference>
<comment type="caution">
    <text evidence="4">The sequence shown here is derived from an EMBL/GenBank/DDBJ whole genome shotgun (WGS) entry which is preliminary data.</text>
</comment>
<proteinExistence type="predicted"/>